<gene>
    <name evidence="1" type="ORF">F443_10620</name>
</gene>
<protein>
    <submittedName>
        <fullName evidence="1">Uncharacterized protein</fullName>
    </submittedName>
</protein>
<keyword evidence="2" id="KW-1185">Reference proteome</keyword>
<reference evidence="1 2" key="1">
    <citation type="submission" date="2013-11" db="EMBL/GenBank/DDBJ databases">
        <title>The Genome Sequence of Phytophthora parasitica P1569.</title>
        <authorList>
            <consortium name="The Broad Institute Genomics Platform"/>
            <person name="Russ C."/>
            <person name="Tyler B."/>
            <person name="Panabieres F."/>
            <person name="Shan W."/>
            <person name="Tripathy S."/>
            <person name="Grunwald N."/>
            <person name="Machado M."/>
            <person name="Johnson C.S."/>
            <person name="Arredondo F."/>
            <person name="Hong C."/>
            <person name="Coffey M."/>
            <person name="Young S.K."/>
            <person name="Zeng Q."/>
            <person name="Gargeya S."/>
            <person name="Fitzgerald M."/>
            <person name="Abouelleil A."/>
            <person name="Alvarado L."/>
            <person name="Chapman S.B."/>
            <person name="Gainer-Dewar J."/>
            <person name="Goldberg J."/>
            <person name="Griggs A."/>
            <person name="Gujja S."/>
            <person name="Hansen M."/>
            <person name="Howarth C."/>
            <person name="Imamovic A."/>
            <person name="Ireland A."/>
            <person name="Larimer J."/>
            <person name="McCowan C."/>
            <person name="Murphy C."/>
            <person name="Pearson M."/>
            <person name="Poon T.W."/>
            <person name="Priest M."/>
            <person name="Roberts A."/>
            <person name="Saif S."/>
            <person name="Shea T."/>
            <person name="Sykes S."/>
            <person name="Wortman J."/>
            <person name="Nusbaum C."/>
            <person name="Birren B."/>
        </authorList>
    </citation>
    <scope>NUCLEOTIDE SEQUENCE [LARGE SCALE GENOMIC DNA]</scope>
    <source>
        <strain evidence="1 2">P1569</strain>
    </source>
</reference>
<evidence type="ECO:0000313" key="2">
    <source>
        <dbReference type="Proteomes" id="UP000018721"/>
    </source>
</evidence>
<name>V9F2X3_PHYNI</name>
<evidence type="ECO:0000313" key="1">
    <source>
        <dbReference type="EMBL" id="ETI44697.1"/>
    </source>
</evidence>
<dbReference type="EMBL" id="ANIZ01001796">
    <property type="protein sequence ID" value="ETI44697.1"/>
    <property type="molecule type" value="Genomic_DNA"/>
</dbReference>
<proteinExistence type="predicted"/>
<accession>V9F2X3</accession>
<sequence>MESMKIDEVDGFDPSDAINADADKQDLVQQCRDPFKHDQVEKCAGYIKVTELPKDESWWGQVCAVASYKRTLLLQTCKYVIQKNREDSSGEMQKKRFITNVARHCV</sequence>
<dbReference type="AlphaFoldDB" id="V9F2X3"/>
<dbReference type="Proteomes" id="UP000018721">
    <property type="component" value="Unassembled WGS sequence"/>
</dbReference>
<comment type="caution">
    <text evidence="1">The sequence shown here is derived from an EMBL/GenBank/DDBJ whole genome shotgun (WGS) entry which is preliminary data.</text>
</comment>
<dbReference type="HOGENOM" id="CLU_2228498_0_0_1"/>
<organism evidence="1 2">
    <name type="scientific">Phytophthora nicotianae P1569</name>
    <dbReference type="NCBI Taxonomy" id="1317065"/>
    <lineage>
        <taxon>Eukaryota</taxon>
        <taxon>Sar</taxon>
        <taxon>Stramenopiles</taxon>
        <taxon>Oomycota</taxon>
        <taxon>Peronosporomycetes</taxon>
        <taxon>Peronosporales</taxon>
        <taxon>Peronosporaceae</taxon>
        <taxon>Phytophthora</taxon>
    </lineage>
</organism>